<feature type="transmembrane region" description="Helical" evidence="1">
    <location>
        <begin position="9"/>
        <end position="26"/>
    </location>
</feature>
<name>A0ABS4IA70_9BACL</name>
<keyword evidence="1" id="KW-0472">Membrane</keyword>
<reference evidence="2 3" key="1">
    <citation type="submission" date="2021-03" db="EMBL/GenBank/DDBJ databases">
        <title>Genomic Encyclopedia of Type Strains, Phase IV (KMG-IV): sequencing the most valuable type-strain genomes for metagenomic binning, comparative biology and taxonomic classification.</title>
        <authorList>
            <person name="Goeker M."/>
        </authorList>
    </citation>
    <scope>NUCLEOTIDE SEQUENCE [LARGE SCALE GENOMIC DNA]</scope>
    <source>
        <strain evidence="2 3">DSM 24950</strain>
    </source>
</reference>
<keyword evidence="1" id="KW-0812">Transmembrane</keyword>
<sequence length="94" mass="10723">MSISKRKQIWIISITTLLVIYLFFFPNPTAELAVRKHLFFSLHPVKAFRVQVKVTGSTSFGGAELFFVNEVSKSFIWVKKNWLGYRVIADGTGP</sequence>
<keyword evidence="3" id="KW-1185">Reference proteome</keyword>
<evidence type="ECO:0000313" key="3">
    <source>
        <dbReference type="Proteomes" id="UP001519344"/>
    </source>
</evidence>
<evidence type="ECO:0000313" key="2">
    <source>
        <dbReference type="EMBL" id="MBP1967825.1"/>
    </source>
</evidence>
<dbReference type="Proteomes" id="UP001519344">
    <property type="component" value="Unassembled WGS sequence"/>
</dbReference>
<gene>
    <name evidence="2" type="ORF">J2Z65_007107</name>
</gene>
<accession>A0ABS4IA70</accession>
<dbReference type="RefSeq" id="WP_209856351.1">
    <property type="nucleotide sequence ID" value="NZ_JAGGKV010000044.1"/>
</dbReference>
<keyword evidence="1" id="KW-1133">Transmembrane helix</keyword>
<protein>
    <submittedName>
        <fullName evidence="2">Uncharacterized protein</fullName>
    </submittedName>
</protein>
<dbReference type="EMBL" id="JAGGKV010000044">
    <property type="protein sequence ID" value="MBP1967825.1"/>
    <property type="molecule type" value="Genomic_DNA"/>
</dbReference>
<organism evidence="2 3">
    <name type="scientific">Paenibacillus aceris</name>
    <dbReference type="NCBI Taxonomy" id="869555"/>
    <lineage>
        <taxon>Bacteria</taxon>
        <taxon>Bacillati</taxon>
        <taxon>Bacillota</taxon>
        <taxon>Bacilli</taxon>
        <taxon>Bacillales</taxon>
        <taxon>Paenibacillaceae</taxon>
        <taxon>Paenibacillus</taxon>
    </lineage>
</organism>
<evidence type="ECO:0000256" key="1">
    <source>
        <dbReference type="SAM" id="Phobius"/>
    </source>
</evidence>
<comment type="caution">
    <text evidence="2">The sequence shown here is derived from an EMBL/GenBank/DDBJ whole genome shotgun (WGS) entry which is preliminary data.</text>
</comment>
<proteinExistence type="predicted"/>